<feature type="region of interest" description="Disordered" evidence="12">
    <location>
        <begin position="129"/>
        <end position="148"/>
    </location>
</feature>
<keyword evidence="9 10" id="KW-0472">Membrane</keyword>
<keyword evidence="11" id="KW-0175">Coiled coil</keyword>
<dbReference type="HAMAP" id="MF_00237">
    <property type="entry name" value="TatB"/>
    <property type="match status" value="1"/>
</dbReference>
<dbReference type="InterPro" id="IPR003369">
    <property type="entry name" value="TatA/B/E"/>
</dbReference>
<feature type="coiled-coil region" evidence="11">
    <location>
        <begin position="49"/>
        <end position="79"/>
    </location>
</feature>
<comment type="subcellular location">
    <subcellularLocation>
        <location evidence="10">Cell membrane</location>
        <topology evidence="10">Single-pass membrane protein</topology>
    </subcellularLocation>
    <subcellularLocation>
        <location evidence="1">Membrane</location>
        <topology evidence="1">Single-pass membrane protein</topology>
    </subcellularLocation>
</comment>
<evidence type="ECO:0000256" key="10">
    <source>
        <dbReference type="HAMAP-Rule" id="MF_00237"/>
    </source>
</evidence>
<dbReference type="Pfam" id="PF02416">
    <property type="entry name" value="TatA_B_E"/>
    <property type="match status" value="1"/>
</dbReference>
<evidence type="ECO:0000313" key="14">
    <source>
        <dbReference type="Proteomes" id="UP001221268"/>
    </source>
</evidence>
<dbReference type="EMBL" id="CP116766">
    <property type="protein sequence ID" value="WCL70930.1"/>
    <property type="molecule type" value="Genomic_DNA"/>
</dbReference>
<evidence type="ECO:0000256" key="5">
    <source>
        <dbReference type="ARBA" id="ARBA00022692"/>
    </source>
</evidence>
<evidence type="ECO:0000256" key="12">
    <source>
        <dbReference type="SAM" id="MobiDB-lite"/>
    </source>
</evidence>
<feature type="compositionally biased region" description="Low complexity" evidence="12">
    <location>
        <begin position="138"/>
        <end position="147"/>
    </location>
</feature>
<evidence type="ECO:0000256" key="9">
    <source>
        <dbReference type="ARBA" id="ARBA00023136"/>
    </source>
</evidence>
<feature type="compositionally biased region" description="Basic residues" evidence="12">
    <location>
        <begin position="193"/>
        <end position="215"/>
    </location>
</feature>
<proteinExistence type="inferred from homology"/>
<feature type="compositionally biased region" description="Polar residues" evidence="12">
    <location>
        <begin position="178"/>
        <end position="191"/>
    </location>
</feature>
<comment type="function">
    <text evidence="10">Part of the twin-arginine translocation (Tat) system that transports large folded proteins containing a characteristic twin-arginine motif in their signal peptide across membranes. Together with TatC, TatB is part of a receptor directly interacting with Tat signal peptides. TatB may form an oligomeric binding site that transiently accommodates folded Tat precursor proteins before their translocation.</text>
</comment>
<evidence type="ECO:0000313" key="13">
    <source>
        <dbReference type="EMBL" id="WCL70930.1"/>
    </source>
</evidence>
<dbReference type="PANTHER" id="PTHR33162">
    <property type="entry name" value="SEC-INDEPENDENT PROTEIN TRANSLOCASE PROTEIN TATA, CHLOROPLASTIC"/>
    <property type="match status" value="1"/>
</dbReference>
<gene>
    <name evidence="10 13" type="primary">tatB</name>
    <name evidence="13" type="ORF">PJU73_06080</name>
</gene>
<keyword evidence="2 10" id="KW-0813">Transport</keyword>
<keyword evidence="3 10" id="KW-1003">Cell membrane</keyword>
<evidence type="ECO:0000256" key="7">
    <source>
        <dbReference type="ARBA" id="ARBA00022989"/>
    </source>
</evidence>
<dbReference type="Gene3D" id="1.20.5.3310">
    <property type="match status" value="1"/>
</dbReference>
<protein>
    <recommendedName>
        <fullName evidence="10">Sec-independent protein translocase protein TatB</fullName>
    </recommendedName>
</protein>
<organism evidence="13 14">
    <name type="scientific">Neisseria lisongii</name>
    <dbReference type="NCBI Taxonomy" id="2912188"/>
    <lineage>
        <taxon>Bacteria</taxon>
        <taxon>Pseudomonadati</taxon>
        <taxon>Pseudomonadota</taxon>
        <taxon>Betaproteobacteria</taxon>
        <taxon>Neisseriales</taxon>
        <taxon>Neisseriaceae</taxon>
        <taxon>Neisseria</taxon>
    </lineage>
</organism>
<evidence type="ECO:0000256" key="4">
    <source>
        <dbReference type="ARBA" id="ARBA00022519"/>
    </source>
</evidence>
<dbReference type="PANTHER" id="PTHR33162:SF1">
    <property type="entry name" value="SEC-INDEPENDENT PROTEIN TRANSLOCASE PROTEIN TATA, CHLOROPLASTIC"/>
    <property type="match status" value="1"/>
</dbReference>
<dbReference type="Proteomes" id="UP001221268">
    <property type="component" value="Chromosome"/>
</dbReference>
<reference evidence="13 14" key="1">
    <citation type="submission" date="2023-01" db="EMBL/GenBank/DDBJ databases">
        <authorList>
            <person name="Yang C."/>
        </authorList>
    </citation>
    <scope>NUCLEOTIDE SEQUENCE [LARGE SCALE GENOMIC DNA]</scope>
    <source>
        <strain evidence="13 14">ZJ106</strain>
    </source>
</reference>
<dbReference type="NCBIfam" id="TIGR01410">
    <property type="entry name" value="tatB"/>
    <property type="match status" value="1"/>
</dbReference>
<evidence type="ECO:0000256" key="8">
    <source>
        <dbReference type="ARBA" id="ARBA00023010"/>
    </source>
</evidence>
<dbReference type="PRINTS" id="PR01506">
    <property type="entry name" value="TATBPROTEIN"/>
</dbReference>
<evidence type="ECO:0000256" key="6">
    <source>
        <dbReference type="ARBA" id="ARBA00022927"/>
    </source>
</evidence>
<keyword evidence="14" id="KW-1185">Reference proteome</keyword>
<feature type="region of interest" description="Disordered" evidence="12">
    <location>
        <begin position="177"/>
        <end position="215"/>
    </location>
</feature>
<evidence type="ECO:0000256" key="1">
    <source>
        <dbReference type="ARBA" id="ARBA00004167"/>
    </source>
</evidence>
<keyword evidence="4" id="KW-0997">Cell inner membrane</keyword>
<evidence type="ECO:0000256" key="11">
    <source>
        <dbReference type="SAM" id="Coils"/>
    </source>
</evidence>
<dbReference type="InterPro" id="IPR018448">
    <property type="entry name" value="TatB"/>
</dbReference>
<evidence type="ECO:0000256" key="2">
    <source>
        <dbReference type="ARBA" id="ARBA00022448"/>
    </source>
</evidence>
<sequence length="215" mass="23415">MFDFGLSELLLTGVIALIVLGPERLPKAARMAGNLVGKLQRLVSSVKQELSVQAELDELRQAKQEFEQATQAFQTQLKDTGDGLNSSLGEISDGLKPWERLPEQRTPADFGMDTAADTADTIDTAAAETPEVPTDENGQPIAPPAAADDGDQAWKQYLLGGGSRNVQEVSYAEIPSTAAVSSGLHTPSLRQQALRRKRDARPRFRPQPKLRVRKK</sequence>
<keyword evidence="5 10" id="KW-0812">Transmembrane</keyword>
<keyword evidence="7 10" id="KW-1133">Transmembrane helix</keyword>
<keyword evidence="8 10" id="KW-0811">Translocation</keyword>
<dbReference type="RefSeq" id="WP_237091745.1">
    <property type="nucleotide sequence ID" value="NZ_CP116766.1"/>
</dbReference>
<keyword evidence="6 10" id="KW-0653">Protein transport</keyword>
<comment type="similarity">
    <text evidence="10">Belongs to the TatB family.</text>
</comment>
<name>A0ABY7RIR1_9NEIS</name>
<evidence type="ECO:0000256" key="3">
    <source>
        <dbReference type="ARBA" id="ARBA00022475"/>
    </source>
</evidence>
<accession>A0ABY7RIR1</accession>
<comment type="subunit">
    <text evidence="10">The Tat system comprises two distinct complexes: a TatABC complex, containing multiple copies of TatA, TatB and TatC subunits, and a separate TatA complex, containing only TatA subunits. Substrates initially bind to the TatABC complex, which probably triggers association of the separate TatA complex to form the active translocon.</text>
</comment>